<dbReference type="RefSeq" id="WP_055224786.1">
    <property type="nucleotide sequence ID" value="NZ_CYYW01000017.1"/>
</dbReference>
<reference evidence="2 8" key="1">
    <citation type="submission" date="2015-09" db="EMBL/GenBank/DDBJ databases">
        <authorList>
            <consortium name="Pathogen Informatics"/>
        </authorList>
    </citation>
    <scope>NUCLEOTIDE SEQUENCE [LARGE SCALE GENOMIC DNA]</scope>
    <source>
        <strain evidence="2 8">2789STDY5608860</strain>
    </source>
</reference>
<evidence type="ECO:0000313" key="12">
    <source>
        <dbReference type="Proteomes" id="UP000285290"/>
    </source>
</evidence>
<reference evidence="9 10" key="2">
    <citation type="submission" date="2018-08" db="EMBL/GenBank/DDBJ databases">
        <title>A genome reference for cultivated species of the human gut microbiota.</title>
        <authorList>
            <person name="Zou Y."/>
            <person name="Xue W."/>
            <person name="Luo G."/>
        </authorList>
    </citation>
    <scope>NUCLEOTIDE SEQUENCE [LARGE SCALE GENOMIC DNA]</scope>
    <source>
        <strain evidence="7 12">AM29-10</strain>
        <strain evidence="6 13">AM42-17AT</strain>
        <strain evidence="5 10">OM05-6AA</strain>
        <strain evidence="4 9">OM07-13</strain>
        <strain evidence="3 11">TF11-15AC</strain>
    </source>
</reference>
<dbReference type="AlphaFoldDB" id="A0A174EVY6"/>
<proteinExistence type="predicted"/>
<protein>
    <recommendedName>
        <fullName evidence="14">DUF4825 domain-containing protein</fullName>
    </recommendedName>
</protein>
<dbReference type="EMBL" id="QSKC01000001">
    <property type="protein sequence ID" value="RHE34810.1"/>
    <property type="molecule type" value="Genomic_DNA"/>
</dbReference>
<evidence type="ECO:0000313" key="2">
    <source>
        <dbReference type="EMBL" id="CUO42282.1"/>
    </source>
</evidence>
<name>A0A174EVY6_9FIRM</name>
<evidence type="ECO:0000313" key="11">
    <source>
        <dbReference type="Proteomes" id="UP000261052"/>
    </source>
</evidence>
<organism evidence="2 8">
    <name type="scientific">Agathobacter rectalis</name>
    <dbReference type="NCBI Taxonomy" id="39491"/>
    <lineage>
        <taxon>Bacteria</taxon>
        <taxon>Bacillati</taxon>
        <taxon>Bacillota</taxon>
        <taxon>Clostridia</taxon>
        <taxon>Lachnospirales</taxon>
        <taxon>Lachnospiraceae</taxon>
        <taxon>Agathobacter</taxon>
    </lineage>
</organism>
<dbReference type="Proteomes" id="UP000286220">
    <property type="component" value="Unassembled WGS sequence"/>
</dbReference>
<dbReference type="Proteomes" id="UP000261052">
    <property type="component" value="Unassembled WGS sequence"/>
</dbReference>
<evidence type="ECO:0000313" key="10">
    <source>
        <dbReference type="Proteomes" id="UP000260970"/>
    </source>
</evidence>
<evidence type="ECO:0000313" key="8">
    <source>
        <dbReference type="Proteomes" id="UP000095384"/>
    </source>
</evidence>
<evidence type="ECO:0000313" key="7">
    <source>
        <dbReference type="EMBL" id="RHE34810.1"/>
    </source>
</evidence>
<evidence type="ECO:0000313" key="4">
    <source>
        <dbReference type="EMBL" id="RGM72547.1"/>
    </source>
</evidence>
<dbReference type="Proteomes" id="UP000095384">
    <property type="component" value="Unassembled WGS sequence"/>
</dbReference>
<feature type="chain" id="PRO_5036008021" description="DUF4825 domain-containing protein" evidence="1">
    <location>
        <begin position="21"/>
        <end position="238"/>
    </location>
</feature>
<dbReference type="Proteomes" id="UP000285290">
    <property type="component" value="Unassembled WGS sequence"/>
</dbReference>
<evidence type="ECO:0000256" key="1">
    <source>
        <dbReference type="SAM" id="SignalP"/>
    </source>
</evidence>
<dbReference type="EMBL" id="QSTP01000004">
    <property type="protein sequence ID" value="RGM72547.1"/>
    <property type="molecule type" value="Genomic_DNA"/>
</dbReference>
<evidence type="ECO:0008006" key="14">
    <source>
        <dbReference type="Google" id="ProtNLM"/>
    </source>
</evidence>
<dbReference type="Proteomes" id="UP000260758">
    <property type="component" value="Unassembled WGS sequence"/>
</dbReference>
<dbReference type="EMBL" id="QSUG01000011">
    <property type="protein sequence ID" value="RGN21859.1"/>
    <property type="molecule type" value="Genomic_DNA"/>
</dbReference>
<evidence type="ECO:0000313" key="3">
    <source>
        <dbReference type="EMBL" id="RGK44228.1"/>
    </source>
</evidence>
<keyword evidence="1" id="KW-0732">Signal</keyword>
<dbReference type="Proteomes" id="UP000260970">
    <property type="component" value="Unassembled WGS sequence"/>
</dbReference>
<dbReference type="EMBL" id="QSFZ01000014">
    <property type="protein sequence ID" value="RHA90384.1"/>
    <property type="molecule type" value="Genomic_DNA"/>
</dbReference>
<accession>A0A174EVY6</accession>
<evidence type="ECO:0000313" key="6">
    <source>
        <dbReference type="EMBL" id="RHA90384.1"/>
    </source>
</evidence>
<evidence type="ECO:0000313" key="13">
    <source>
        <dbReference type="Proteomes" id="UP000286220"/>
    </source>
</evidence>
<evidence type="ECO:0000313" key="5">
    <source>
        <dbReference type="EMBL" id="RGN21859.1"/>
    </source>
</evidence>
<dbReference type="EMBL" id="CYYW01000017">
    <property type="protein sequence ID" value="CUO42282.1"/>
    <property type="molecule type" value="Genomic_DNA"/>
</dbReference>
<sequence length="238" mass="27379">MGKRIISVLLIVGICLSVTACSPVENLFDIMNRVTDNDNPLSGKSTDERIIMSLKDTYPEHTFSAINSFDNDKGEGLFSDEKGIKFRVHNLIYNNTYHFGCEDDYLATILNEQNYISQASDIATKYGYALAYDEENEIVSIQYAEDFQQTDDFSYYSKMVYEILNVVEIPTVVDPDTEFSTGEVNYYSRPCMGTLLCDITYHTSKTSLRISFEDKDLSEEQIQAKFKEEYQWLKETQE</sequence>
<feature type="signal peptide" evidence="1">
    <location>
        <begin position="1"/>
        <end position="20"/>
    </location>
</feature>
<evidence type="ECO:0000313" key="9">
    <source>
        <dbReference type="Proteomes" id="UP000260758"/>
    </source>
</evidence>
<dbReference type="EMBL" id="QSQP01000004">
    <property type="protein sequence ID" value="RGK44228.1"/>
    <property type="molecule type" value="Genomic_DNA"/>
</dbReference>
<gene>
    <name evidence="7" type="ORF">DW753_01480</name>
    <name evidence="6" type="ORF">DW912_12415</name>
    <name evidence="5" type="ORF">DXB72_10880</name>
    <name evidence="4" type="ORF">DXB99_05600</name>
    <name evidence="3" type="ORF">DXD13_04625</name>
    <name evidence="2" type="ORF">ERS852417_02263</name>
</gene>
<dbReference type="PROSITE" id="PS51257">
    <property type="entry name" value="PROKAR_LIPOPROTEIN"/>
    <property type="match status" value="1"/>
</dbReference>